<dbReference type="OrthoDB" id="869610at2"/>
<feature type="domain" description="CusB-like beta-barrel" evidence="2">
    <location>
        <begin position="235"/>
        <end position="302"/>
    </location>
</feature>
<evidence type="ECO:0000313" key="7">
    <source>
        <dbReference type="Proteomes" id="UP000029646"/>
    </source>
</evidence>
<dbReference type="EMBL" id="BBNY01000003">
    <property type="protein sequence ID" value="GAL88558.1"/>
    <property type="molecule type" value="Genomic_DNA"/>
</dbReference>
<comment type="caution">
    <text evidence="4">The sequence shown here is derived from an EMBL/GenBank/DDBJ whole genome shotgun (WGS) entry which is preliminary data.</text>
</comment>
<dbReference type="eggNOG" id="COG0845">
    <property type="taxonomic scope" value="Bacteria"/>
</dbReference>
<dbReference type="Proteomes" id="UP000029646">
    <property type="component" value="Unassembled WGS sequence"/>
</dbReference>
<proteinExistence type="predicted"/>
<keyword evidence="8" id="KW-1185">Reference proteome</keyword>
<name>A0A090WYQ3_9FLAO</name>
<dbReference type="EMBL" id="BBNR01000002">
    <property type="protein sequence ID" value="GAL65787.1"/>
    <property type="molecule type" value="Genomic_DNA"/>
</dbReference>
<protein>
    <submittedName>
        <fullName evidence="4">Membrane fusion protein</fullName>
    </submittedName>
    <submittedName>
        <fullName evidence="6">Multidrug efflux pump subunit AcrA (Membrane-fusion protein)</fullName>
    </submittedName>
</protein>
<dbReference type="EMBL" id="PVEO01000002">
    <property type="protein sequence ID" value="PQV50458.1"/>
    <property type="molecule type" value="Genomic_DNA"/>
</dbReference>
<dbReference type="Gene3D" id="2.40.30.170">
    <property type="match status" value="1"/>
</dbReference>
<dbReference type="EMBL" id="BBNS01000025">
    <property type="protein sequence ID" value="GAL72472.1"/>
    <property type="molecule type" value="Genomic_DNA"/>
</dbReference>
<gene>
    <name evidence="6" type="ORF">CLV33_102320</name>
    <name evidence="3" type="ORF">JCM19301_3472</name>
    <name evidence="4" type="ORF">JCM19302_1594</name>
    <name evidence="5" type="ORF">JCM19538_3071</name>
</gene>
<evidence type="ECO:0000313" key="3">
    <source>
        <dbReference type="EMBL" id="GAL65787.1"/>
    </source>
</evidence>
<dbReference type="AlphaFoldDB" id="A0A090WYQ3"/>
<dbReference type="SUPFAM" id="SSF111369">
    <property type="entry name" value="HlyD-like secretion proteins"/>
    <property type="match status" value="1"/>
</dbReference>
<dbReference type="InterPro" id="IPR058792">
    <property type="entry name" value="Beta-barrel_RND_2"/>
</dbReference>
<dbReference type="GO" id="GO:1990281">
    <property type="term" value="C:efflux pump complex"/>
    <property type="evidence" value="ECO:0007669"/>
    <property type="project" value="TreeGrafter"/>
</dbReference>
<sequence length="360" mass="40358">MHKYYIIFFSIFLYVSCTKNTDYIQPTKKDVTESVYASATVQPDSLYQAYAAVGGILDINLVEEGSVVSKDEAVVQIINTTPKLNTQNAKLTLDLAKENFHGNAAILASIKDEINAALLKYKNDSINYFRQKKLWNQNIGSKVEFDTKKLNYELSLNNLQTLQSKYTRTKNELQTTVKQAKNNYQSALINTKDFTVKSKINGKVYALYKNPGEIVSTLEPLAAIGSANTFIIELLVDEVDIVKIRKNQKVLIRLDAYTDTIFSGKISKILPKKDERNQTFTVEALFNKTPEILYPGLSGEANIIIGNKKEALTIPKEYIINGNKVKTNEGEIPITVGLQNMDIVEVTSGISESTKIYKPE</sequence>
<accession>A0A090WYQ3</accession>
<dbReference type="Proteomes" id="UP000030184">
    <property type="component" value="Unassembled WGS sequence"/>
</dbReference>
<keyword evidence="1" id="KW-0175">Coiled coil</keyword>
<dbReference type="Proteomes" id="UP000251545">
    <property type="component" value="Unassembled WGS sequence"/>
</dbReference>
<reference evidence="8" key="1">
    <citation type="journal article" date="2014" name="Genome Announc.">
        <title>Draft Genome Sequence of Marine Flavobacterium Jejuia pallidilutea Strain 11shimoA1 and Pigmentation Mutants.</title>
        <authorList>
            <person name="Takatani N."/>
            <person name="Nakanishi M."/>
            <person name="Meirelles P."/>
            <person name="Mino S."/>
            <person name="Suda W."/>
            <person name="Oshima K."/>
            <person name="Hattori M."/>
            <person name="Ohkuma M."/>
            <person name="Hosokawa M."/>
            <person name="Miyashita K."/>
            <person name="Thompson F.L."/>
            <person name="Niwa A."/>
            <person name="Sawabe T."/>
            <person name="Sawabe T."/>
        </authorList>
    </citation>
    <scope>NUCLEOTIDE SEQUENCE [LARGE SCALE GENOMIC DNA]</scope>
    <source>
        <strain evidence="8">JCM 19538</strain>
    </source>
</reference>
<feature type="coiled-coil region" evidence="1">
    <location>
        <begin position="159"/>
        <end position="190"/>
    </location>
</feature>
<dbReference type="PANTHER" id="PTHR30469:SF33">
    <property type="entry name" value="SLR1207 PROTEIN"/>
    <property type="match status" value="1"/>
</dbReference>
<evidence type="ECO:0000313" key="9">
    <source>
        <dbReference type="Proteomes" id="UP000251545"/>
    </source>
</evidence>
<dbReference type="STRING" id="504487.JCM19538_3071"/>
<dbReference type="Proteomes" id="UP000029641">
    <property type="component" value="Unassembled WGS sequence"/>
</dbReference>
<dbReference type="GO" id="GO:0015562">
    <property type="term" value="F:efflux transmembrane transporter activity"/>
    <property type="evidence" value="ECO:0007669"/>
    <property type="project" value="TreeGrafter"/>
</dbReference>
<reference evidence="6 9" key="2">
    <citation type="submission" date="2018-02" db="EMBL/GenBank/DDBJ databases">
        <title>Genomic Encyclopedia of Archaeal and Bacterial Type Strains, Phase II (KMG-II): from individual species to whole genera.</title>
        <authorList>
            <person name="Goeker M."/>
        </authorList>
    </citation>
    <scope>NUCLEOTIDE SEQUENCE [LARGE SCALE GENOMIC DNA]</scope>
    <source>
        <strain evidence="6 9">DSM 21165</strain>
    </source>
</reference>
<evidence type="ECO:0000313" key="6">
    <source>
        <dbReference type="EMBL" id="PQV50458.1"/>
    </source>
</evidence>
<organism evidence="4 7">
    <name type="scientific">Jejuia pallidilutea</name>
    <dbReference type="NCBI Taxonomy" id="504487"/>
    <lineage>
        <taxon>Bacteria</taxon>
        <taxon>Pseudomonadati</taxon>
        <taxon>Bacteroidota</taxon>
        <taxon>Flavobacteriia</taxon>
        <taxon>Flavobacteriales</taxon>
        <taxon>Flavobacteriaceae</taxon>
        <taxon>Jejuia</taxon>
    </lineage>
</organism>
<evidence type="ECO:0000313" key="4">
    <source>
        <dbReference type="EMBL" id="GAL72472.1"/>
    </source>
</evidence>
<dbReference type="Pfam" id="PF25954">
    <property type="entry name" value="Beta-barrel_RND_2"/>
    <property type="match status" value="1"/>
</dbReference>
<evidence type="ECO:0000313" key="5">
    <source>
        <dbReference type="EMBL" id="GAL88558.1"/>
    </source>
</evidence>
<evidence type="ECO:0000313" key="8">
    <source>
        <dbReference type="Proteomes" id="UP000030184"/>
    </source>
</evidence>
<dbReference type="PANTHER" id="PTHR30469">
    <property type="entry name" value="MULTIDRUG RESISTANCE PROTEIN MDTA"/>
    <property type="match status" value="1"/>
</dbReference>
<evidence type="ECO:0000256" key="1">
    <source>
        <dbReference type="SAM" id="Coils"/>
    </source>
</evidence>
<evidence type="ECO:0000259" key="2">
    <source>
        <dbReference type="Pfam" id="PF25954"/>
    </source>
</evidence>
<dbReference type="RefSeq" id="WP_042241035.1">
    <property type="nucleotide sequence ID" value="NZ_BBNR01000002.1"/>
</dbReference>